<keyword evidence="3" id="KW-1185">Reference proteome</keyword>
<proteinExistence type="predicted"/>
<dbReference type="EMBL" id="FOCV01000004">
    <property type="protein sequence ID" value="SEN35910.1"/>
    <property type="molecule type" value="Genomic_DNA"/>
</dbReference>
<protein>
    <submittedName>
        <fullName evidence="2">Transposase IS116/IS110/IS902 family protein</fullName>
    </submittedName>
</protein>
<name>A0ABY1AH04_9HYPH</name>
<reference evidence="2 3" key="1">
    <citation type="submission" date="2016-10" db="EMBL/GenBank/DDBJ databases">
        <authorList>
            <person name="Varghese N."/>
            <person name="Submissions S."/>
        </authorList>
    </citation>
    <scope>NUCLEOTIDE SEQUENCE [LARGE SCALE GENOMIC DNA]</scope>
    <source>
        <strain evidence="2 3">CGMCC 1.7071</strain>
    </source>
</reference>
<evidence type="ECO:0000313" key="3">
    <source>
        <dbReference type="Proteomes" id="UP000198939"/>
    </source>
</evidence>
<organism evidence="2 3">
    <name type="scientific">Rhizobium tibeticum</name>
    <dbReference type="NCBI Taxonomy" id="501024"/>
    <lineage>
        <taxon>Bacteria</taxon>
        <taxon>Pseudomonadati</taxon>
        <taxon>Pseudomonadota</taxon>
        <taxon>Alphaproteobacteria</taxon>
        <taxon>Hyphomicrobiales</taxon>
        <taxon>Rhizobiaceae</taxon>
        <taxon>Rhizobium/Agrobacterium group</taxon>
        <taxon>Rhizobium</taxon>
    </lineage>
</organism>
<gene>
    <name evidence="2" type="ORF">SAMN05216228_10041</name>
</gene>
<dbReference type="InterPro" id="IPR047650">
    <property type="entry name" value="Transpos_IS110"/>
</dbReference>
<dbReference type="PANTHER" id="PTHR33055:SF3">
    <property type="entry name" value="PUTATIVE TRANSPOSASE FOR IS117-RELATED"/>
    <property type="match status" value="1"/>
</dbReference>
<accession>A0ABY1AH04</accession>
<dbReference type="RefSeq" id="WP_143147461.1">
    <property type="nucleotide sequence ID" value="NZ_FOCV01000004.1"/>
</dbReference>
<sequence length="93" mass="10581">MGAYLGLVPRRYQSGEIDYSGSISKCGDKRVRTLLYEAANVMLTRWKQPLKLKDWALAIARRSTMRKARVALARRLAIIMHAMLRNGTTFKPA</sequence>
<dbReference type="InterPro" id="IPR003346">
    <property type="entry name" value="Transposase_20"/>
</dbReference>
<comment type="caution">
    <text evidence="2">The sequence shown here is derived from an EMBL/GenBank/DDBJ whole genome shotgun (WGS) entry which is preliminary data.</text>
</comment>
<dbReference type="Proteomes" id="UP000198939">
    <property type="component" value="Unassembled WGS sequence"/>
</dbReference>
<dbReference type="Pfam" id="PF02371">
    <property type="entry name" value="Transposase_20"/>
    <property type="match status" value="1"/>
</dbReference>
<evidence type="ECO:0000313" key="2">
    <source>
        <dbReference type="EMBL" id="SEN35910.1"/>
    </source>
</evidence>
<dbReference type="PANTHER" id="PTHR33055">
    <property type="entry name" value="TRANSPOSASE FOR INSERTION SEQUENCE ELEMENT IS1111A"/>
    <property type="match status" value="1"/>
</dbReference>
<feature type="domain" description="Transposase IS116/IS110/IS902 C-terminal" evidence="1">
    <location>
        <begin position="2"/>
        <end position="50"/>
    </location>
</feature>
<evidence type="ECO:0000259" key="1">
    <source>
        <dbReference type="Pfam" id="PF02371"/>
    </source>
</evidence>